<feature type="compositionally biased region" description="Basic and acidic residues" evidence="1">
    <location>
        <begin position="717"/>
        <end position="727"/>
    </location>
</feature>
<organism evidence="2 3">
    <name type="scientific">Paramarasmius palmivorus</name>
    <dbReference type="NCBI Taxonomy" id="297713"/>
    <lineage>
        <taxon>Eukaryota</taxon>
        <taxon>Fungi</taxon>
        <taxon>Dikarya</taxon>
        <taxon>Basidiomycota</taxon>
        <taxon>Agaricomycotina</taxon>
        <taxon>Agaricomycetes</taxon>
        <taxon>Agaricomycetidae</taxon>
        <taxon>Agaricales</taxon>
        <taxon>Marasmiineae</taxon>
        <taxon>Marasmiaceae</taxon>
        <taxon>Paramarasmius</taxon>
    </lineage>
</organism>
<proteinExistence type="predicted"/>
<dbReference type="Proteomes" id="UP001383192">
    <property type="component" value="Unassembled WGS sequence"/>
</dbReference>
<keyword evidence="3" id="KW-1185">Reference proteome</keyword>
<name>A0AAW0CYB4_9AGAR</name>
<feature type="compositionally biased region" description="Basic and acidic residues" evidence="1">
    <location>
        <begin position="743"/>
        <end position="761"/>
    </location>
</feature>
<feature type="compositionally biased region" description="Low complexity" evidence="1">
    <location>
        <begin position="592"/>
        <end position="617"/>
    </location>
</feature>
<feature type="compositionally biased region" description="Basic and acidic residues" evidence="1">
    <location>
        <begin position="619"/>
        <end position="635"/>
    </location>
</feature>
<feature type="region of interest" description="Disordered" evidence="1">
    <location>
        <begin position="827"/>
        <end position="846"/>
    </location>
</feature>
<feature type="compositionally biased region" description="Basic and acidic residues" evidence="1">
    <location>
        <begin position="769"/>
        <end position="787"/>
    </location>
</feature>
<evidence type="ECO:0000313" key="3">
    <source>
        <dbReference type="Proteomes" id="UP001383192"/>
    </source>
</evidence>
<feature type="region of interest" description="Disordered" evidence="1">
    <location>
        <begin position="881"/>
        <end position="977"/>
    </location>
</feature>
<accession>A0AAW0CYB4</accession>
<feature type="compositionally biased region" description="Basic and acidic residues" evidence="1">
    <location>
        <begin position="829"/>
        <end position="846"/>
    </location>
</feature>
<feature type="compositionally biased region" description="Basic and acidic residues" evidence="1">
    <location>
        <begin position="884"/>
        <end position="899"/>
    </location>
</feature>
<evidence type="ECO:0000256" key="1">
    <source>
        <dbReference type="SAM" id="MobiDB-lite"/>
    </source>
</evidence>
<feature type="compositionally biased region" description="Basic and acidic residues" evidence="1">
    <location>
        <begin position="519"/>
        <end position="541"/>
    </location>
</feature>
<dbReference type="EMBL" id="JAYKXP010000028">
    <property type="protein sequence ID" value="KAK7043675.1"/>
    <property type="molecule type" value="Genomic_DNA"/>
</dbReference>
<feature type="region of interest" description="Disordered" evidence="1">
    <location>
        <begin position="1094"/>
        <end position="1119"/>
    </location>
</feature>
<sequence>MTTIDDVRNAIAPLKSKAKSSKDEKLMSAVEQLSANLRLLETSSITSKSTEHLCKVFREPLIPLYKRFTSEALRFSSALFSFIYELSIGRDDGSTGRLNGVLNAILSGIMDFLDGAGSNKHAKAAVSKHFYSLLSKRYFPASPLEAYEHEPDVGLLCAVYMLLSDSAFENPENQRELRSKHLKGGKLIGVALVRCRAFLAVEALLELLGGLIPPANRDIKKHEQFSSSVFDPDLFQCHAVLKSIVANHEGEWEKTSAEIVDVLAKMNINFPQPFKIVQSAVSCDIASPTGRLYMDEKGLTSNVEEEQDGGYETFHVPYLAIERIRFSSYDHSPSCTTFTFNLVSPPSVGRNSGGGPQPVTLTIDIERTSLPPFLKVLKARGLAKVIEHGQRKLSKLDTELPLNSPPTDLLILKQEKVQQFCEFPSEGLLSVSTPTEANPPLSRLPTLTPIPESPVRALPQAAPEADSRPKSPTTETRAADPPSEIQTQSDVVKDNQKNASSPILRDDEGSPQAPKPKRKSEVEDTRPAKRPRDEPSSDVHDNSSIFGRTPKTVLKKRYGRKGRTSSPSPAESESEYEDIPAPKTRRAPPPRAAKGGKAAAMKGKANGQPATTATSKAPPKKEKAAANQDIKRPMEIDDDSGDQNLRSELMENSSPNKKARVGPKAKAIEDGHKPQRTPASKIPVANPKASGKAPPNKHQVQVVVLEEDDHVNVETPAPKKAENDRKARPSGSNNSLSLLKILTENDFKRKTTQDKWERMNEEQLQSPETKQRTEPEPQVEAKETLNRRSIRISEHEIDKAEDLIDYSQGIELMPWDKQNHGQTATIRVNESEVNHKPVKAKSKDRLPATTTVLKRQVPEPPLEMALDELDTAGGYQEYFVPVKQSDESKQASPDSDKIMIDLTQEDSPSPIKRKSARVKSTLTVSSPSVLKSPPKKAEIHQLIAHPPELNSPVADPEDHLDFPLTTKQRSSPSVELRPPRTVHLDIKPRNAPVTLNIHTNKPSVTEDFHSTKAEKTRSNYAPARASLGDAPQSTPRILDQEQLNLGLNSPLPGKPSRIPVRSPDKQHSYYQESDHLPKPQRISALLQTGNIKDQIISPTKKERGRHTVSTSKPAQVPRSYVEKRSARYVSRKYVPIALNDLEEDENRPRSIADVLGDISEVLVSKINMRIESVKAEVRIGRDNILREAAVEVEKMSEESAICMNTLVELESDYSSYRREALERLDDAHRINTSIVQRLEEIMEHHDRNSVSKKFPKVLPSLPKSLGLVDA</sequence>
<protein>
    <submittedName>
        <fullName evidence="2">Uncharacterized protein</fullName>
    </submittedName>
</protein>
<reference evidence="2 3" key="1">
    <citation type="submission" date="2024-01" db="EMBL/GenBank/DDBJ databases">
        <title>A draft genome for a cacao thread blight-causing isolate of Paramarasmius palmivorus.</title>
        <authorList>
            <person name="Baruah I.K."/>
            <person name="Bukari Y."/>
            <person name="Amoako-Attah I."/>
            <person name="Meinhardt L.W."/>
            <person name="Bailey B.A."/>
            <person name="Cohen S.P."/>
        </authorList>
    </citation>
    <scope>NUCLEOTIDE SEQUENCE [LARGE SCALE GENOMIC DNA]</scope>
    <source>
        <strain evidence="2 3">GH-12</strain>
    </source>
</reference>
<feature type="compositionally biased region" description="Polar residues" evidence="1">
    <location>
        <begin position="642"/>
        <end position="656"/>
    </location>
</feature>
<feature type="compositionally biased region" description="Low complexity" evidence="1">
    <location>
        <begin position="918"/>
        <end position="932"/>
    </location>
</feature>
<gene>
    <name evidence="2" type="ORF">VNI00_008286</name>
</gene>
<feature type="compositionally biased region" description="Basic residues" evidence="1">
    <location>
        <begin position="553"/>
        <end position="563"/>
    </location>
</feature>
<feature type="region of interest" description="Disordered" evidence="1">
    <location>
        <begin position="1046"/>
        <end position="1078"/>
    </location>
</feature>
<feature type="region of interest" description="Disordered" evidence="1">
    <location>
        <begin position="429"/>
        <end position="787"/>
    </location>
</feature>
<evidence type="ECO:0000313" key="2">
    <source>
        <dbReference type="EMBL" id="KAK7043675.1"/>
    </source>
</evidence>
<dbReference type="AlphaFoldDB" id="A0AAW0CYB4"/>
<comment type="caution">
    <text evidence="2">The sequence shown here is derived from an EMBL/GenBank/DDBJ whole genome shotgun (WGS) entry which is preliminary data.</text>
</comment>
<feature type="compositionally biased region" description="Basic and acidic residues" evidence="1">
    <location>
        <begin position="1062"/>
        <end position="1077"/>
    </location>
</feature>